<accession>A0A927FDX3</accession>
<proteinExistence type="predicted"/>
<gene>
    <name evidence="1" type="ORF">IEN85_24125</name>
</gene>
<sequence length="93" mass="10321">MRTAQSTPEAFYLFGELTLNAHNRPALSTLVAQDSFRNGESGKRGITIADTAIDDRSAIMASERKGIFRYDGTTLSRSYPNFKYSADHLTTDI</sequence>
<dbReference type="EMBL" id="JACYFG010000061">
    <property type="protein sequence ID" value="MBD5782606.1"/>
    <property type="molecule type" value="Genomic_DNA"/>
</dbReference>
<name>A0A927FDX3_9BACT</name>
<protein>
    <submittedName>
        <fullName evidence="1">Uncharacterized protein</fullName>
    </submittedName>
</protein>
<keyword evidence="2" id="KW-1185">Reference proteome</keyword>
<dbReference type="Proteomes" id="UP000622317">
    <property type="component" value="Unassembled WGS sequence"/>
</dbReference>
<dbReference type="AlphaFoldDB" id="A0A927FDX3"/>
<organism evidence="1 2">
    <name type="scientific">Pelagicoccus enzymogenes</name>
    <dbReference type="NCBI Taxonomy" id="2773457"/>
    <lineage>
        <taxon>Bacteria</taxon>
        <taxon>Pseudomonadati</taxon>
        <taxon>Verrucomicrobiota</taxon>
        <taxon>Opitutia</taxon>
        <taxon>Puniceicoccales</taxon>
        <taxon>Pelagicoccaceae</taxon>
        <taxon>Pelagicoccus</taxon>
    </lineage>
</organism>
<dbReference type="RefSeq" id="WP_191619677.1">
    <property type="nucleotide sequence ID" value="NZ_JACYFG010000061.1"/>
</dbReference>
<comment type="caution">
    <text evidence="1">The sequence shown here is derived from an EMBL/GenBank/DDBJ whole genome shotgun (WGS) entry which is preliminary data.</text>
</comment>
<reference evidence="1" key="1">
    <citation type="submission" date="2020-09" db="EMBL/GenBank/DDBJ databases">
        <title>Pelagicoccus enzymogenes sp. nov. with an EPS production, isolated from marine sediment.</title>
        <authorList>
            <person name="Feng X."/>
        </authorList>
    </citation>
    <scope>NUCLEOTIDE SEQUENCE</scope>
    <source>
        <strain evidence="1">NFK12</strain>
    </source>
</reference>
<evidence type="ECO:0000313" key="1">
    <source>
        <dbReference type="EMBL" id="MBD5782606.1"/>
    </source>
</evidence>
<evidence type="ECO:0000313" key="2">
    <source>
        <dbReference type="Proteomes" id="UP000622317"/>
    </source>
</evidence>